<evidence type="ECO:0000256" key="8">
    <source>
        <dbReference type="ARBA" id="ARBA00023002"/>
    </source>
</evidence>
<feature type="domain" description="AMP-dependent synthetase/ligase" evidence="14">
    <location>
        <begin position="28"/>
        <end position="394"/>
    </location>
</feature>
<accession>A0A921ZQF0</accession>
<dbReference type="Proteomes" id="UP000791440">
    <property type="component" value="Unassembled WGS sequence"/>
</dbReference>
<evidence type="ECO:0000256" key="13">
    <source>
        <dbReference type="ARBA" id="ARBA00048497"/>
    </source>
</evidence>
<dbReference type="Gene3D" id="2.30.38.10">
    <property type="entry name" value="Luciferase, Domain 3"/>
    <property type="match status" value="1"/>
</dbReference>
<dbReference type="PANTHER" id="PTHR24096">
    <property type="entry name" value="LONG-CHAIN-FATTY-ACID--COA LIGASE"/>
    <property type="match status" value="1"/>
</dbReference>
<dbReference type="OrthoDB" id="10253869at2759"/>
<evidence type="ECO:0000256" key="11">
    <source>
        <dbReference type="ARBA" id="ARBA00023223"/>
    </source>
</evidence>
<organism evidence="16 17">
    <name type="scientific">Manduca sexta</name>
    <name type="common">Tobacco hawkmoth</name>
    <name type="synonym">Tobacco hornworm</name>
    <dbReference type="NCBI Taxonomy" id="7130"/>
    <lineage>
        <taxon>Eukaryota</taxon>
        <taxon>Metazoa</taxon>
        <taxon>Ecdysozoa</taxon>
        <taxon>Arthropoda</taxon>
        <taxon>Hexapoda</taxon>
        <taxon>Insecta</taxon>
        <taxon>Pterygota</taxon>
        <taxon>Neoptera</taxon>
        <taxon>Endopterygota</taxon>
        <taxon>Lepidoptera</taxon>
        <taxon>Glossata</taxon>
        <taxon>Ditrysia</taxon>
        <taxon>Bombycoidea</taxon>
        <taxon>Sphingidae</taxon>
        <taxon>Sphinginae</taxon>
        <taxon>Sphingini</taxon>
        <taxon>Manduca</taxon>
    </lineage>
</organism>
<evidence type="ECO:0000259" key="14">
    <source>
        <dbReference type="Pfam" id="PF00501"/>
    </source>
</evidence>
<feature type="domain" description="AMP-binding enzyme C-terminal" evidence="15">
    <location>
        <begin position="446"/>
        <end position="521"/>
    </location>
</feature>
<protein>
    <recommendedName>
        <fullName evidence="5">Luciferin 4-monooxygenase</fullName>
        <ecNumber evidence="4">1.13.12.7</ecNumber>
    </recommendedName>
</protein>
<dbReference type="GO" id="GO:0016405">
    <property type="term" value="F:CoA-ligase activity"/>
    <property type="evidence" value="ECO:0007669"/>
    <property type="project" value="TreeGrafter"/>
</dbReference>
<evidence type="ECO:0000256" key="12">
    <source>
        <dbReference type="ARBA" id="ARBA00023262"/>
    </source>
</evidence>
<dbReference type="AlphaFoldDB" id="A0A921ZQF0"/>
<evidence type="ECO:0000256" key="3">
    <source>
        <dbReference type="ARBA" id="ARBA00006432"/>
    </source>
</evidence>
<comment type="cofactor">
    <cofactor evidence="1">
        <name>Mg(2+)</name>
        <dbReference type="ChEBI" id="CHEBI:18420"/>
    </cofactor>
</comment>
<keyword evidence="8" id="KW-0560">Oxidoreductase</keyword>
<dbReference type="PANTHER" id="PTHR24096:SF423">
    <property type="entry name" value="GM05240P"/>
    <property type="match status" value="1"/>
</dbReference>
<dbReference type="GO" id="GO:0004497">
    <property type="term" value="F:monooxygenase activity"/>
    <property type="evidence" value="ECO:0007669"/>
    <property type="project" value="UniProtKB-KW"/>
</dbReference>
<dbReference type="Gene3D" id="3.30.300.30">
    <property type="match status" value="1"/>
</dbReference>
<keyword evidence="6" id="KW-0547">Nucleotide-binding</keyword>
<evidence type="ECO:0000313" key="16">
    <source>
        <dbReference type="EMBL" id="KAG6462267.1"/>
    </source>
</evidence>
<comment type="catalytic activity">
    <reaction evidence="13">
        <text>firefly D-luciferin + ATP + O2 = firefly oxyluciferin + hnu + AMP + CO2 + diphosphate</text>
        <dbReference type="Rhea" id="RHEA:10732"/>
        <dbReference type="ChEBI" id="CHEBI:15379"/>
        <dbReference type="ChEBI" id="CHEBI:16526"/>
        <dbReference type="ChEBI" id="CHEBI:16792"/>
        <dbReference type="ChEBI" id="CHEBI:30212"/>
        <dbReference type="ChEBI" id="CHEBI:30616"/>
        <dbReference type="ChEBI" id="CHEBI:33019"/>
        <dbReference type="ChEBI" id="CHEBI:58038"/>
        <dbReference type="ChEBI" id="CHEBI:456215"/>
        <dbReference type="EC" id="1.13.12.7"/>
    </reaction>
</comment>
<keyword evidence="10" id="KW-0576">Peroxisome</keyword>
<dbReference type="Pfam" id="PF13193">
    <property type="entry name" value="AMP-binding_C"/>
    <property type="match status" value="1"/>
</dbReference>
<dbReference type="InterPro" id="IPR020845">
    <property type="entry name" value="AMP-binding_CS"/>
</dbReference>
<dbReference type="PROSITE" id="PS00455">
    <property type="entry name" value="AMP_BINDING"/>
    <property type="match status" value="1"/>
</dbReference>
<evidence type="ECO:0000259" key="15">
    <source>
        <dbReference type="Pfam" id="PF13193"/>
    </source>
</evidence>
<keyword evidence="7" id="KW-0460">Magnesium</keyword>
<dbReference type="GO" id="GO:0008218">
    <property type="term" value="P:bioluminescence"/>
    <property type="evidence" value="ECO:0007669"/>
    <property type="project" value="UniProtKB-KW"/>
</dbReference>
<dbReference type="GO" id="GO:0005777">
    <property type="term" value="C:peroxisome"/>
    <property type="evidence" value="ECO:0007669"/>
    <property type="project" value="UniProtKB-SubCell"/>
</dbReference>
<dbReference type="Pfam" id="PF00501">
    <property type="entry name" value="AMP-binding"/>
    <property type="match status" value="1"/>
</dbReference>
<dbReference type="InterPro" id="IPR045851">
    <property type="entry name" value="AMP-bd_C_sf"/>
</dbReference>
<proteinExistence type="inferred from homology"/>
<reference evidence="16" key="1">
    <citation type="journal article" date="2016" name="Insect Biochem. Mol. Biol.">
        <title>Multifaceted biological insights from a draft genome sequence of the tobacco hornworm moth, Manduca sexta.</title>
        <authorList>
            <person name="Kanost M.R."/>
            <person name="Arrese E.L."/>
            <person name="Cao X."/>
            <person name="Chen Y.R."/>
            <person name="Chellapilla S."/>
            <person name="Goldsmith M.R."/>
            <person name="Grosse-Wilde E."/>
            <person name="Heckel D.G."/>
            <person name="Herndon N."/>
            <person name="Jiang H."/>
            <person name="Papanicolaou A."/>
            <person name="Qu J."/>
            <person name="Soulages J.L."/>
            <person name="Vogel H."/>
            <person name="Walters J."/>
            <person name="Waterhouse R.M."/>
            <person name="Ahn S.J."/>
            <person name="Almeida F.C."/>
            <person name="An C."/>
            <person name="Aqrawi P."/>
            <person name="Bretschneider A."/>
            <person name="Bryant W.B."/>
            <person name="Bucks S."/>
            <person name="Chao H."/>
            <person name="Chevignon G."/>
            <person name="Christen J.M."/>
            <person name="Clarke D.F."/>
            <person name="Dittmer N.T."/>
            <person name="Ferguson L.C.F."/>
            <person name="Garavelou S."/>
            <person name="Gordon K.H.J."/>
            <person name="Gunaratna R.T."/>
            <person name="Han Y."/>
            <person name="Hauser F."/>
            <person name="He Y."/>
            <person name="Heidel-Fischer H."/>
            <person name="Hirsh A."/>
            <person name="Hu Y."/>
            <person name="Jiang H."/>
            <person name="Kalra D."/>
            <person name="Klinner C."/>
            <person name="Konig C."/>
            <person name="Kovar C."/>
            <person name="Kroll A.R."/>
            <person name="Kuwar S.S."/>
            <person name="Lee S.L."/>
            <person name="Lehman R."/>
            <person name="Li K."/>
            <person name="Li Z."/>
            <person name="Liang H."/>
            <person name="Lovelace S."/>
            <person name="Lu Z."/>
            <person name="Mansfield J.H."/>
            <person name="McCulloch K.J."/>
            <person name="Mathew T."/>
            <person name="Morton B."/>
            <person name="Muzny D.M."/>
            <person name="Neunemann D."/>
            <person name="Ongeri F."/>
            <person name="Pauchet Y."/>
            <person name="Pu L.L."/>
            <person name="Pyrousis I."/>
            <person name="Rao X.J."/>
            <person name="Redding A."/>
            <person name="Roesel C."/>
            <person name="Sanchez-Gracia A."/>
            <person name="Schaack S."/>
            <person name="Shukla A."/>
            <person name="Tetreau G."/>
            <person name="Wang Y."/>
            <person name="Xiong G.H."/>
            <person name="Traut W."/>
            <person name="Walsh T.K."/>
            <person name="Worley K.C."/>
            <person name="Wu D."/>
            <person name="Wu W."/>
            <person name="Wu Y.Q."/>
            <person name="Zhang X."/>
            <person name="Zou Z."/>
            <person name="Zucker H."/>
            <person name="Briscoe A.D."/>
            <person name="Burmester T."/>
            <person name="Clem R.J."/>
            <person name="Feyereisen R."/>
            <person name="Grimmelikhuijzen C.J.P."/>
            <person name="Hamodrakas S.J."/>
            <person name="Hansson B.S."/>
            <person name="Huguet E."/>
            <person name="Jermiin L.S."/>
            <person name="Lan Q."/>
            <person name="Lehman H.K."/>
            <person name="Lorenzen M."/>
            <person name="Merzendorfer H."/>
            <person name="Michalopoulos I."/>
            <person name="Morton D.B."/>
            <person name="Muthukrishnan S."/>
            <person name="Oakeshott J.G."/>
            <person name="Palmer W."/>
            <person name="Park Y."/>
            <person name="Passarelli A.L."/>
            <person name="Rozas J."/>
            <person name="Schwartz L.M."/>
            <person name="Smith W."/>
            <person name="Southgate A."/>
            <person name="Vilcinskas A."/>
            <person name="Vogt R."/>
            <person name="Wang P."/>
            <person name="Werren J."/>
            <person name="Yu X.Q."/>
            <person name="Zhou J.J."/>
            <person name="Brown S.J."/>
            <person name="Scherer S.E."/>
            <person name="Richards S."/>
            <person name="Blissard G.W."/>
        </authorList>
    </citation>
    <scope>NUCLEOTIDE SEQUENCE</scope>
</reference>
<dbReference type="GO" id="GO:0005524">
    <property type="term" value="F:ATP binding"/>
    <property type="evidence" value="ECO:0007669"/>
    <property type="project" value="UniProtKB-KW"/>
</dbReference>
<keyword evidence="11" id="KW-0455">Luminescence</keyword>
<dbReference type="Gene3D" id="3.40.50.980">
    <property type="match status" value="2"/>
</dbReference>
<dbReference type="EMBL" id="JH668826">
    <property type="protein sequence ID" value="KAG6462267.1"/>
    <property type="molecule type" value="Genomic_DNA"/>
</dbReference>
<keyword evidence="17" id="KW-1185">Reference proteome</keyword>
<comment type="caution">
    <text evidence="16">The sequence shown here is derived from an EMBL/GenBank/DDBJ whole genome shotgun (WGS) entry which is preliminary data.</text>
</comment>
<keyword evidence="9" id="KW-0503">Monooxygenase</keyword>
<evidence type="ECO:0000256" key="4">
    <source>
        <dbReference type="ARBA" id="ARBA00012532"/>
    </source>
</evidence>
<dbReference type="InterPro" id="IPR025110">
    <property type="entry name" value="AMP-bd_C"/>
</dbReference>
<comment type="similarity">
    <text evidence="3">Belongs to the ATP-dependent AMP-binding enzyme family.</text>
</comment>
<evidence type="ECO:0000256" key="7">
    <source>
        <dbReference type="ARBA" id="ARBA00022842"/>
    </source>
</evidence>
<name>A0A921ZQF0_MANSE</name>
<sequence length="534" mass="58397">MIEDNVVYGGPCVEVPVYSSFATYVIEKLKENPDRNILINADTGHAMTSKAILQEIVNVAVGLKQIGVEKGDIVAISSENRNEFITAVIAAISCGATVTSINVLSTKDEIIHVLSISHPKIVFCSEAVLKQQLDTIKSLPEVKKIIQLNGELVHDDVILYKDVMIHTNVTEYTAEEVEDLTDVALIMNSSGTTGLPKGVMLTHMNILYGLKMFNNGRSCESYSTVLTVAPWYHVYGFLTTIEFIASNVLIVYLSGFNTKKYLSTIEEHRVDVLIAVPPIIVFLGKSPLVHEHDLSSVKMVWCATAPLSAETTKLAMKSLPNCKGILQGYGMTETTLTVIKDLDGSNCSQKTGGCGYPLPGIRVKVVDVESRKKLGINQNGEICLKGPSNMKGYLGNEAATREAIDDEGYVKTGDIGYYDEDGYFFIVDRLKEIIKYKGHQVAPAIVENVILEHNAVADCGVVGAPDEVAGELPTAFVTLKTNAQVTKNELLEFTNQRLSPISRLRGGIIFIDKIPRNGSGKIMRRELKLILGKL</sequence>
<evidence type="ECO:0000256" key="10">
    <source>
        <dbReference type="ARBA" id="ARBA00023140"/>
    </source>
</evidence>
<evidence type="ECO:0000256" key="6">
    <source>
        <dbReference type="ARBA" id="ARBA00022840"/>
    </source>
</evidence>
<evidence type="ECO:0000256" key="2">
    <source>
        <dbReference type="ARBA" id="ARBA00004275"/>
    </source>
</evidence>
<keyword evidence="12" id="KW-0599">Photoprotein</keyword>
<comment type="subcellular location">
    <subcellularLocation>
        <location evidence="2">Peroxisome</location>
    </subcellularLocation>
</comment>
<dbReference type="SUPFAM" id="SSF56801">
    <property type="entry name" value="Acetyl-CoA synthetase-like"/>
    <property type="match status" value="1"/>
</dbReference>
<evidence type="ECO:0000256" key="9">
    <source>
        <dbReference type="ARBA" id="ARBA00023033"/>
    </source>
</evidence>
<evidence type="ECO:0000256" key="1">
    <source>
        <dbReference type="ARBA" id="ARBA00001946"/>
    </source>
</evidence>
<dbReference type="CDD" id="cd05911">
    <property type="entry name" value="Firefly_Luc_like"/>
    <property type="match status" value="1"/>
</dbReference>
<evidence type="ECO:0000313" key="17">
    <source>
        <dbReference type="Proteomes" id="UP000791440"/>
    </source>
</evidence>
<keyword evidence="6" id="KW-0067">ATP-binding</keyword>
<evidence type="ECO:0000256" key="5">
    <source>
        <dbReference type="ARBA" id="ARBA00019043"/>
    </source>
</evidence>
<dbReference type="FunFam" id="3.30.300.30:FF:000007">
    <property type="entry name" value="4-coumarate--CoA ligase 2"/>
    <property type="match status" value="1"/>
</dbReference>
<dbReference type="EC" id="1.13.12.7" evidence="4"/>
<dbReference type="InterPro" id="IPR000873">
    <property type="entry name" value="AMP-dep_synth/lig_dom"/>
</dbReference>
<reference evidence="16" key="2">
    <citation type="submission" date="2020-12" db="EMBL/GenBank/DDBJ databases">
        <authorList>
            <person name="Kanost M."/>
        </authorList>
    </citation>
    <scope>NUCLEOTIDE SEQUENCE</scope>
</reference>
<gene>
    <name evidence="16" type="ORF">O3G_MSEX013150</name>
</gene>